<dbReference type="InterPro" id="IPR029063">
    <property type="entry name" value="SAM-dependent_MTases_sf"/>
</dbReference>
<organism evidence="1 2">
    <name type="scientific">Roseinatronobacter thiooxidans</name>
    <dbReference type="NCBI Taxonomy" id="121821"/>
    <lineage>
        <taxon>Bacteria</taxon>
        <taxon>Pseudomonadati</taxon>
        <taxon>Pseudomonadota</taxon>
        <taxon>Alphaproteobacteria</taxon>
        <taxon>Rhodobacterales</taxon>
        <taxon>Paracoccaceae</taxon>
        <taxon>Roseinatronobacter</taxon>
    </lineage>
</organism>
<gene>
    <name evidence="1" type="ORF">LY56_02992</name>
</gene>
<dbReference type="Gene3D" id="3.40.50.150">
    <property type="entry name" value="Vaccinia Virus protein VP39"/>
    <property type="match status" value="1"/>
</dbReference>
<evidence type="ECO:0008006" key="3">
    <source>
        <dbReference type="Google" id="ProtNLM"/>
    </source>
</evidence>
<protein>
    <recommendedName>
        <fullName evidence="3">Methyltransferase family protein</fullName>
    </recommendedName>
</protein>
<evidence type="ECO:0000313" key="2">
    <source>
        <dbReference type="Proteomes" id="UP000249364"/>
    </source>
</evidence>
<accession>A0A2W7QB30</accession>
<dbReference type="RefSeq" id="WP_111361357.1">
    <property type="nucleotide sequence ID" value="NZ_QKZQ01000017.1"/>
</dbReference>
<proteinExistence type="predicted"/>
<dbReference type="SUPFAM" id="SSF53335">
    <property type="entry name" value="S-adenosyl-L-methionine-dependent methyltransferases"/>
    <property type="match status" value="1"/>
</dbReference>
<name>A0A2W7QB30_9RHOB</name>
<keyword evidence="2" id="KW-1185">Reference proteome</keyword>
<evidence type="ECO:0000313" key="1">
    <source>
        <dbReference type="EMBL" id="PZX38289.1"/>
    </source>
</evidence>
<dbReference type="EMBL" id="QKZQ01000017">
    <property type="protein sequence ID" value="PZX38289.1"/>
    <property type="molecule type" value="Genomic_DNA"/>
</dbReference>
<dbReference type="Proteomes" id="UP000249364">
    <property type="component" value="Unassembled WGS sequence"/>
</dbReference>
<comment type="caution">
    <text evidence="1">The sequence shown here is derived from an EMBL/GenBank/DDBJ whole genome shotgun (WGS) entry which is preliminary data.</text>
</comment>
<dbReference type="OrthoDB" id="1853779at2"/>
<dbReference type="STRING" id="121821.GCA_001870675_01754"/>
<sequence>MATIVSTNPYETEGFYDTAIAAGQHRAIVGGRWEETGRIELGVLQAAGLLPHHHLLDIGAGALRLGCKAVPYLEPGHYWATDAARSILLAGYNAELSDPARLDPVQLIEDADFAFPGIPNTITHAIAFAVFPHLPAPHLRRAFVNLHRFEKLETFLFTVFLAPDAAASKTPFRQPDGVVTHLDRAPYHLLVEDLTALAHAAGWRLSQRADILPRGQILFAARPMR</sequence>
<dbReference type="AlphaFoldDB" id="A0A2W7QB30"/>
<reference evidence="1 2" key="1">
    <citation type="submission" date="2018-06" db="EMBL/GenBank/DDBJ databases">
        <title>Genomic Encyclopedia of Archaeal and Bacterial Type Strains, Phase II (KMG-II): from individual species to whole genera.</title>
        <authorList>
            <person name="Goeker M."/>
        </authorList>
    </citation>
    <scope>NUCLEOTIDE SEQUENCE [LARGE SCALE GENOMIC DNA]</scope>
    <source>
        <strain evidence="1 2">DSM 13087</strain>
    </source>
</reference>